<dbReference type="SUPFAM" id="SSF53448">
    <property type="entry name" value="Nucleotide-diphospho-sugar transferases"/>
    <property type="match status" value="1"/>
</dbReference>
<dbReference type="CDD" id="cd00761">
    <property type="entry name" value="Glyco_tranf_GTA_type"/>
    <property type="match status" value="1"/>
</dbReference>
<keyword evidence="3" id="KW-0808">Transferase</keyword>
<dbReference type="Pfam" id="PF22181">
    <property type="entry name" value="TarS_linker"/>
    <property type="match status" value="1"/>
</dbReference>
<dbReference type="Proteomes" id="UP001144036">
    <property type="component" value="Unassembled WGS sequence"/>
</dbReference>
<dbReference type="InterPro" id="IPR054028">
    <property type="entry name" value="TarS/TarP_linker"/>
</dbReference>
<dbReference type="PANTHER" id="PTHR22916:SF3">
    <property type="entry name" value="UDP-GLCNAC:BETAGAL BETA-1,3-N-ACETYLGLUCOSAMINYLTRANSFERASE-LIKE PROTEIN 1"/>
    <property type="match status" value="1"/>
</dbReference>
<dbReference type="Pfam" id="PF00535">
    <property type="entry name" value="Glycos_transf_2"/>
    <property type="match status" value="1"/>
</dbReference>
<name>A0ABT4SES3_9ACTN</name>
<dbReference type="InterPro" id="IPR029044">
    <property type="entry name" value="Nucleotide-diphossugar_trans"/>
</dbReference>
<feature type="domain" description="Glycosyltransferase 2-like" evidence="1">
    <location>
        <begin position="6"/>
        <end position="155"/>
    </location>
</feature>
<keyword evidence="3" id="KW-0328">Glycosyltransferase</keyword>
<dbReference type="RefSeq" id="WP_270156536.1">
    <property type="nucleotide sequence ID" value="NZ_JAPNNL010000078.1"/>
</dbReference>
<dbReference type="EMBL" id="JAPNNL010000078">
    <property type="protein sequence ID" value="MDA0635687.1"/>
    <property type="molecule type" value="Genomic_DNA"/>
</dbReference>
<organism evidence="3 4">
    <name type="scientific">Nonomuraea corallina</name>
    <dbReference type="NCBI Taxonomy" id="2989783"/>
    <lineage>
        <taxon>Bacteria</taxon>
        <taxon>Bacillati</taxon>
        <taxon>Actinomycetota</taxon>
        <taxon>Actinomycetes</taxon>
        <taxon>Streptosporangiales</taxon>
        <taxon>Streptosporangiaceae</taxon>
        <taxon>Nonomuraea</taxon>
    </lineage>
</organism>
<feature type="domain" description="TarS/TarP linker" evidence="2">
    <location>
        <begin position="213"/>
        <end position="311"/>
    </location>
</feature>
<dbReference type="Gene3D" id="3.90.550.10">
    <property type="entry name" value="Spore Coat Polysaccharide Biosynthesis Protein SpsA, Chain A"/>
    <property type="match status" value="1"/>
</dbReference>
<sequence>MGVKVSVIVNVHNPGDSADPCIRSTLEQSLPADAYEVIFVDDGSTDGIAERLDTIAAVRRNVRVLHLPHTGSPMRGRNVGLAAAKGEYVFLLGQQDRLAREALERMYERAVEADADVLAGRLVRDGGPPMTAFDHSKARADILRDRLLTLLTPHKLYRRAFLEEHELGFAVPGGAIAEQAFVVRAYLRAKVIAVLAEHVCCHLGAREVIAEEPRTAVRELRALLRDIDGYVGEGRQRDRMYAYWFRSAVLRPFLTTAFADSSIDRGAYFRMVEELVTERFPERLDRYLPVQLRAVAALIRAGRLDQLVMLANSSGRAGLRADLTEVRWDAHVLVLGLSVEVLNGEGRPERFLTDGDRLFWKPPRAVDARLLPESVLDVTGAVERARIEVYLRHAGTGDVHFLPVAYQVDRAQDGRRHARVRILGEARVDVTAAAHGEPLRPGEWEVHVRMFGGAHQARSRVRRPDGPLNCLGVLAQRPRTRLVVPCWTDTGELGLAVEPRSFTESIALVSPGVDVKLLGEHLWVVLPVPYVPPSGGPPLELVLRTAGRREREVSAPALVEAGVPGRLAGQLVAKVPVKRRMPGRDSLGPGVWLATLRDAEEELGLRFAVELRHGRAVARPATAVTPERRFPLGRDTAWLRLARRLPGARRVVRLARAGRHRYLKD</sequence>
<gene>
    <name evidence="3" type="ORF">OUY22_19885</name>
</gene>
<keyword evidence="4" id="KW-1185">Reference proteome</keyword>
<evidence type="ECO:0000313" key="3">
    <source>
        <dbReference type="EMBL" id="MDA0635687.1"/>
    </source>
</evidence>
<evidence type="ECO:0000259" key="1">
    <source>
        <dbReference type="Pfam" id="PF00535"/>
    </source>
</evidence>
<dbReference type="InterPro" id="IPR001173">
    <property type="entry name" value="Glyco_trans_2-like"/>
</dbReference>
<evidence type="ECO:0000313" key="4">
    <source>
        <dbReference type="Proteomes" id="UP001144036"/>
    </source>
</evidence>
<dbReference type="GO" id="GO:0016757">
    <property type="term" value="F:glycosyltransferase activity"/>
    <property type="evidence" value="ECO:0007669"/>
    <property type="project" value="UniProtKB-KW"/>
</dbReference>
<comment type="caution">
    <text evidence="3">The sequence shown here is derived from an EMBL/GenBank/DDBJ whole genome shotgun (WGS) entry which is preliminary data.</text>
</comment>
<reference evidence="3" key="1">
    <citation type="submission" date="2022-11" db="EMBL/GenBank/DDBJ databases">
        <title>Nonomuraea corallina sp. nov., a new species of the genus Nonomuraea isolated from sea side sediment in Thai sea.</title>
        <authorList>
            <person name="Ngamcharungchit C."/>
            <person name="Matsumoto A."/>
            <person name="Suriyachadkun C."/>
            <person name="Panbangred W."/>
            <person name="Inahashi Y."/>
            <person name="Intra B."/>
        </authorList>
    </citation>
    <scope>NUCLEOTIDE SEQUENCE</scope>
    <source>
        <strain evidence="3">MCN248</strain>
    </source>
</reference>
<dbReference type="PANTHER" id="PTHR22916">
    <property type="entry name" value="GLYCOSYLTRANSFERASE"/>
    <property type="match status" value="1"/>
</dbReference>
<protein>
    <submittedName>
        <fullName evidence="3">Glycosyltransferase</fullName>
        <ecNumber evidence="3">2.4.-.-</ecNumber>
    </submittedName>
</protein>
<accession>A0ABT4SES3</accession>
<evidence type="ECO:0000259" key="2">
    <source>
        <dbReference type="Pfam" id="PF22181"/>
    </source>
</evidence>
<proteinExistence type="predicted"/>
<dbReference type="EC" id="2.4.-.-" evidence="3"/>